<organism evidence="2 3">
    <name type="scientific">Cinara cedri</name>
    <dbReference type="NCBI Taxonomy" id="506608"/>
    <lineage>
        <taxon>Eukaryota</taxon>
        <taxon>Metazoa</taxon>
        <taxon>Ecdysozoa</taxon>
        <taxon>Arthropoda</taxon>
        <taxon>Hexapoda</taxon>
        <taxon>Insecta</taxon>
        <taxon>Pterygota</taxon>
        <taxon>Neoptera</taxon>
        <taxon>Paraneoptera</taxon>
        <taxon>Hemiptera</taxon>
        <taxon>Sternorrhyncha</taxon>
        <taxon>Aphidomorpha</taxon>
        <taxon>Aphidoidea</taxon>
        <taxon>Aphididae</taxon>
        <taxon>Lachninae</taxon>
        <taxon>Cinara</taxon>
    </lineage>
</organism>
<keyword evidence="3" id="KW-1185">Reference proteome</keyword>
<evidence type="ECO:0000256" key="1">
    <source>
        <dbReference type="SAM" id="MobiDB-lite"/>
    </source>
</evidence>
<gene>
    <name evidence="2" type="ORF">CINCED_3A001308</name>
</gene>
<accession>A0A5E4NEL9</accession>
<dbReference type="AlphaFoldDB" id="A0A5E4NEL9"/>
<feature type="region of interest" description="Disordered" evidence="1">
    <location>
        <begin position="1"/>
        <end position="22"/>
    </location>
</feature>
<reference evidence="2 3" key="1">
    <citation type="submission" date="2019-08" db="EMBL/GenBank/DDBJ databases">
        <authorList>
            <person name="Alioto T."/>
            <person name="Alioto T."/>
            <person name="Gomez Garrido J."/>
        </authorList>
    </citation>
    <scope>NUCLEOTIDE SEQUENCE [LARGE SCALE GENOMIC DNA]</scope>
</reference>
<dbReference type="Proteomes" id="UP000325440">
    <property type="component" value="Unassembled WGS sequence"/>
</dbReference>
<proteinExistence type="predicted"/>
<protein>
    <submittedName>
        <fullName evidence="2">Uncharacterized protein</fullName>
    </submittedName>
</protein>
<evidence type="ECO:0000313" key="3">
    <source>
        <dbReference type="Proteomes" id="UP000325440"/>
    </source>
</evidence>
<sequence length="191" mass="21343">MIGTLKLTSGRVKPTRPRDPEDTCTGGRPFVCFNIRAGRRRPQKFRDGHDHGYCYVVDDLWSPDSGWRAADCPGPPEAIASAVTHRLNARTRPWREALPSLDQISVSPTSIKCGYIYRPVPNLQDACPATQGHSEWCKRVRCSHQMNKRGKGSEIIRDVRPDVGQPNRRARPGRGVPGPKYIEAKTFLGSL</sequence>
<evidence type="ECO:0000313" key="2">
    <source>
        <dbReference type="EMBL" id="VVC40015.1"/>
    </source>
</evidence>
<name>A0A5E4NEL9_9HEMI</name>
<dbReference type="EMBL" id="CABPRJ010001899">
    <property type="protein sequence ID" value="VVC40015.1"/>
    <property type="molecule type" value="Genomic_DNA"/>
</dbReference>